<organism evidence="4 5">
    <name type="scientific">Aquella oligotrophica</name>
    <dbReference type="NCBI Taxonomy" id="2067065"/>
    <lineage>
        <taxon>Bacteria</taxon>
        <taxon>Pseudomonadati</taxon>
        <taxon>Pseudomonadota</taxon>
        <taxon>Betaproteobacteria</taxon>
        <taxon>Neisseriales</taxon>
        <taxon>Neisseriaceae</taxon>
        <taxon>Aquella</taxon>
    </lineage>
</organism>
<dbReference type="RefSeq" id="WP_102951108.1">
    <property type="nucleotide sequence ID" value="NZ_CP024847.1"/>
</dbReference>
<dbReference type="InterPro" id="IPR051024">
    <property type="entry name" value="GlcNAc_Chitin_IntDeg"/>
</dbReference>
<gene>
    <name evidence="4" type="ORF">CUN60_05710</name>
</gene>
<keyword evidence="1 2" id="KW-0732">Signal</keyword>
<dbReference type="AlphaFoldDB" id="A0A2I7N5V9"/>
<dbReference type="PANTHER" id="PTHR34823:SF1">
    <property type="entry name" value="CHITIN-BINDING TYPE-4 DOMAIN-CONTAINING PROTEIN"/>
    <property type="match status" value="1"/>
</dbReference>
<dbReference type="Gene3D" id="2.70.50.50">
    <property type="entry name" value="chitin-binding protein cbp21"/>
    <property type="match status" value="1"/>
</dbReference>
<feature type="domain" description="Chitin-binding type-4" evidence="3">
    <location>
        <begin position="20"/>
        <end position="202"/>
    </location>
</feature>
<accession>A0A2I7N5V9</accession>
<dbReference type="SUPFAM" id="SSF81296">
    <property type="entry name" value="E set domains"/>
    <property type="match status" value="1"/>
</dbReference>
<feature type="chain" id="PRO_5014460515" description="Chitin-binding type-4 domain-containing protein" evidence="2">
    <location>
        <begin position="20"/>
        <end position="566"/>
    </location>
</feature>
<protein>
    <recommendedName>
        <fullName evidence="3">Chitin-binding type-4 domain-containing protein</fullName>
    </recommendedName>
</protein>
<sequence>MKKLLLLVLGATAGAQVFAHGWQTYPLSRTEYQKLQGMAPVVWEPQSVAANLTGGGGSDYDGILNYYNGGALGFFKAFHPAQGRNICSQGGRWSSLDTPVPEAHMTTVNYGQDLQFKWTYTAWHQPSNMFVFITNYKGTQYNANPTWSDLTLLCSVPISTKSDTGSWKCKLPTIQGAEKQVLVTVWQRQDAAGENFISCSDVKFKGGTPIKPEEIWSPITTNAEPWIQKLGAVGAGQLVTFELYQKNKAGVTSTLATYSLSVTKNNKDTWDSILAKKINEDTTITQVVAVGKLNAKEGTVTYDSADQTQDFVYLNNTLADPTMTYSYKISKKKDPNPVVNQWTPTGQELKFWLGNGNIKAGDKLLFSLNIAGVEQTIEPVEIKTAANVKNVEKLMVQAINKHVFNDGLKVKAGVLEGTQVKFVDGGANRVYIHKASDDTTYSSYVIRNGTTPISKYKIYPDGIGSYKSGEIVMDGSNGKMYSCKYVSWCNSKAYPLNSDAWMVYDPKPAPVGYETYKEGTTYSKNQVVAGTDGNLYECIQPGWCSGAAWAYAPGTGTAWTQAWAKK</sequence>
<keyword evidence="5" id="KW-1185">Reference proteome</keyword>
<reference evidence="5" key="1">
    <citation type="submission" date="2017-11" db="EMBL/GenBank/DDBJ databases">
        <authorList>
            <person name="Chan K.G."/>
            <person name="Lee L.S."/>
        </authorList>
    </citation>
    <scope>NUCLEOTIDE SEQUENCE [LARGE SCALE GENOMIC DNA]</scope>
    <source>
        <strain evidence="5">DSM 100970</strain>
    </source>
</reference>
<dbReference type="OrthoDB" id="3675244at2"/>
<evidence type="ECO:0000259" key="3">
    <source>
        <dbReference type="Pfam" id="PF03067"/>
    </source>
</evidence>
<dbReference type="Proteomes" id="UP000236655">
    <property type="component" value="Chromosome"/>
</dbReference>
<dbReference type="Pfam" id="PF03067">
    <property type="entry name" value="LPMO_10"/>
    <property type="match status" value="1"/>
</dbReference>
<dbReference type="InterPro" id="IPR014756">
    <property type="entry name" value="Ig_E-set"/>
</dbReference>
<dbReference type="CDD" id="cd21177">
    <property type="entry name" value="LPMO_AA10"/>
    <property type="match status" value="1"/>
</dbReference>
<evidence type="ECO:0000313" key="5">
    <source>
        <dbReference type="Proteomes" id="UP000236655"/>
    </source>
</evidence>
<evidence type="ECO:0000256" key="1">
    <source>
        <dbReference type="ARBA" id="ARBA00022729"/>
    </source>
</evidence>
<feature type="signal peptide" evidence="2">
    <location>
        <begin position="1"/>
        <end position="19"/>
    </location>
</feature>
<dbReference type="PANTHER" id="PTHR34823">
    <property type="entry name" value="GLCNAC-BINDING PROTEIN A"/>
    <property type="match status" value="1"/>
</dbReference>
<evidence type="ECO:0000313" key="4">
    <source>
        <dbReference type="EMBL" id="AUR51811.1"/>
    </source>
</evidence>
<dbReference type="EMBL" id="CP024847">
    <property type="protein sequence ID" value="AUR51811.1"/>
    <property type="molecule type" value="Genomic_DNA"/>
</dbReference>
<evidence type="ECO:0000256" key="2">
    <source>
        <dbReference type="SAM" id="SignalP"/>
    </source>
</evidence>
<name>A0A2I7N5V9_9NEIS</name>
<dbReference type="InterPro" id="IPR004302">
    <property type="entry name" value="Cellulose/chitin-bd_N"/>
</dbReference>
<dbReference type="KEGG" id="nba:CUN60_05710"/>
<proteinExistence type="predicted"/>